<organism evidence="7 8">
    <name type="scientific">Williamsia limnetica</name>
    <dbReference type="NCBI Taxonomy" id="882452"/>
    <lineage>
        <taxon>Bacteria</taxon>
        <taxon>Bacillati</taxon>
        <taxon>Actinomycetota</taxon>
        <taxon>Actinomycetes</taxon>
        <taxon>Mycobacteriales</taxon>
        <taxon>Nocardiaceae</taxon>
        <taxon>Williamsia</taxon>
    </lineage>
</organism>
<dbReference type="PROSITE" id="PS00455">
    <property type="entry name" value="AMP_BINDING"/>
    <property type="match status" value="4"/>
</dbReference>
<dbReference type="InterPro" id="IPR020845">
    <property type="entry name" value="AMP-binding_CS"/>
</dbReference>
<dbReference type="Gene3D" id="3.30.300.30">
    <property type="match status" value="4"/>
</dbReference>
<evidence type="ECO:0000313" key="8">
    <source>
        <dbReference type="Proteomes" id="UP000247591"/>
    </source>
</evidence>
<reference evidence="7 8" key="1">
    <citation type="submission" date="2018-06" db="EMBL/GenBank/DDBJ databases">
        <title>Genomic Encyclopedia of Type Strains, Phase IV (KMG-IV): sequencing the most valuable type-strain genomes for metagenomic binning, comparative biology and taxonomic classification.</title>
        <authorList>
            <person name="Goeker M."/>
        </authorList>
    </citation>
    <scope>NUCLEOTIDE SEQUENCE [LARGE SCALE GENOMIC DNA]</scope>
    <source>
        <strain evidence="7 8">DSM 45521</strain>
    </source>
</reference>
<dbReference type="SMART" id="SM00824">
    <property type="entry name" value="PKS_TE"/>
    <property type="match status" value="1"/>
</dbReference>
<feature type="domain" description="Carrier" evidence="6">
    <location>
        <begin position="2086"/>
        <end position="2163"/>
    </location>
</feature>
<evidence type="ECO:0000256" key="5">
    <source>
        <dbReference type="SAM" id="MobiDB-lite"/>
    </source>
</evidence>
<dbReference type="SUPFAM" id="SSF56801">
    <property type="entry name" value="Acetyl-CoA synthetase-like"/>
    <property type="match status" value="4"/>
</dbReference>
<sequence>MKRALSSTNMSFPYTGDDKIITTTELTELDSPASVDQTFAMTEAQRGIWYAHQFDSEVPLSVSAYVEFRGPMDLEALAKAVHYTASETESGLLRVVETDAEPRLYVDRDLDVPLQFVDLRHESDPHERAMEFMTAHRTKPVDLQTDRLLEVFLLELGEDHRIFYCWGHHLAFDGYAAMFMMTAVGQRYGALVDGRDYTPMTSATMTEISELDHAYRSSEDFNSDREFWKQQLDGIDPEVAETARASLSRTETIRGTAAGEETSASAIARIEYGQLSSELAATLRAVAADNGVRPASVVTAAVALYLAGYTGRNQTVISLPVAARTSDLMRTSAGMTSNVLPIGVTATPRMTIAELLTHANHQIKHALKHQRFRHEDILRDLLGDSGSEREFFGPMVNVMLFFSHIDFGPVSGEVHLLSTGPVEDLSVNVYENFGSDEIMFDLEANPNRYTNDEVRGHHQRIEALLEALVTSDPQTTVSHLDNVRPDERRRVLSDWNDTTAPFTAGTLTELLDAAAAAHADSCALLDADTAGPTLTYGQLSSSTSALARRLIDQGIGPESVVAVMIPRSIEQVVAIHAVIKAGGAYLPINPDDPADRIEHILTTATPALALVAPGHQDLPVNTLTVDLTELCAIPADPITDTDRRAPLRPEHPAYVIFTSGSTGKPKGVSVSHAAIANRLQWMQAEYVLDRRDRVIQKTPATFDVSVWEFFWPLMTGAALIVPTPDGHRDPWYLREVISRHHITVAHFVPSMLATFVSAFESEDRPDEGTLESLRLVFTSGEALSTPTAVRFGTISSAPVHNLYGPTEAAVDVTYQNDSAASEGSSVPIGRPVANTAVYVLDQQLRPQPVGAIGELYLAGDQLARGYVRRPDLTADRFVANPHQPGRRMYRSGDLVRWRADGTLDYVGRSDFQVKIRGQRIELGEVQAALDAVTGVREAVVIARTDAATAETMLVGYVTGSAMPAAADIRAALRATLPEFMIPAAIVELDEIPTTSNGKLDRRALPEPRFEVAELAEQQPADDLELALSQLFSAVLGRESTGAATSFFDLGGNSLLATKVVSRLSAMAGTRVGIKTLFNAPTPADLAAALREMGIDEQQISPDRHSSIPVAPADTVRIPLSAAQQRVWFINRSDPGSGAYNIPFRLKLRGELDHAALHLALRDVVERQQILRTVFPLDEQGPFQRVLSTEDVADQLDLRTVTVEPAQAESVSRELAGEGFDLGEQIPLRARLLQVTETEHRLVIVLHHIAADGLSLPPLAHDLSVAYAARHAGQAPQWQPLPIQYSDFSVWQQSQLENDTDSNSIAAQLEYWVNTLSDLPAQTELPIDRPRPAEPTMRAGGHSLTLDADVHRGLLALSGAPGEQTMFTVVHALIVTLLRRMAADDDISVGTPVGGRGDDALDQLVGMFVNTVVLRTPVSKSDTFSDLITRLQAVTLDALAHADAPFEQVVQELNPDRSNSSHPLFQVSIAVNENARVTIELPGVSVDAAPIPTGVIKFDLQFTITEHLNEQGEPGGVEVEIEYASDLFDHSTIRALGKRLQRLARGVLTHPTRPIGDIGILGRGEEASLVPATGPTPRRARTLPGILAAAVDENPHAIAVRGMRDQLTYAELDARSDALAHLLIGQGIGPEDFVAVAIPRSIHWIVALWATAKTGAAWVPVDPKYPMERINHIVSDSGARLCLTISDSPITPGDTPTMAIDHPELLERLHTAAARPVGDSDRVAPLTLDNPAYLIYTSGTTGTPKGVVVSHNGLVDFTTEQVQRFRVEPDSVTLHFASPSFDASVLEVLMAVGGAATMVIAPPHVLGGNELQQVLADASVTHAFVTPSVLATMDPGSLPALSTVIIGGEHPNPEVVSRWARDRNLFNAYGPTEATVAATISAAITPEGALSIGGPVRGMDLLVLDERLQPVPVGAVGELYLAGGHLARGYHRRTRRTSESFLANPFGRDGDRMYRTGDLVRWTSAAELEFLGRADSQVKVRGFRIELGEIDAALVRDDLVAEAVTIARPGRDGSTELVSYVSPARAQTLQSDSLRERLTNQLPGHMVPRVIMVIDKMPVTPSGKIDYRALPEPTRGTGNTSTDNGGSPRGRRELEIADIFAEVIGRDAAQIGRAEDFFDMGGNSLMATQVVARLETMTGRRVPVRTLFDNPTISRLARAVAASSDDEQIAPLPELVARERPETGLDSVPALAASRLWFLNRLEPESGAYNIAFAVALTGDLNARALAQALSDVTARHEPLRTIYPEDDGRPQVEVLEAPTFDLSVREVAADELAAHQSALAATGFDLRSEHPIRAELAKTGEAQHVLTIVIHHIAADGWSLRPLAADLATAYHARSGGRPPEFAPLPVRFRDFAEWQRAALGDDQDPDSRVNALLDWWRGTLADVRRQSMLPETFTGLEGSGTVDFDIDADIVGRLNQIARSRDASLFMVMHSALATLLHRLSTDPEVHLEGADSDVVIGSPVAGRDHPQLAELVGMFVNTVVLRTVVPARASFIELVDRVRDIDIDAFSHADVPYDQLAAAVAGDRRQQDPLVRVALAFAEDAGPDLALGDLQAEVSEIDTAGTRFDLELRVTGGSMRLTYARGKYRTETIEAMAQRLVRILEAVAADPSVSVDEIDILDASEWPAADVTVDESGEAWSDNETLLPDLLADAASRNPDAVALVFEAGQWSSPNPAAADQHSLTYRELDEWSNRWARYLLSLEIGPEDVVPIALSRSATSVAALWAITKTGAAFVPVDPAYPAERIEHMITDSGATVGITDEATASSLPAGIRWISLDGQLGAAVETMSGRRLKRQRWATSDNIAYIIYTSGSTGVPKGVAVTHRGLAPLATEQRERYDIGTDSRTLHFASPSFDASILELLLAVSTGATMVIAPRIYGGIELENFLRDQQITHAFITPAALATIPGTDLPELRTLAVGGEACGPELVEKWAPGRTFLNAYGPTETTVVSLMAELHPASEGSGQTSIPIGTPVRGERAVLLDARLRPVPPGVPGELYLSGAGVARGYLQRAGLTATRFVASPFGDSGDVLYRTGDVVTSDPDGVITYLGRSDTQVKLRGFRIELGEINAALTARDDIRFAVTVVRGQGEGASLASYIVPEGTAADVSPDVDDIRRHLQARLPRHQVPASITPIGEVPLTPNGKLDVKALPAPVVSAGGEQRRPVSGDTQQSLAELFADVLGVPADQVGADDDFFELGGTSLTATQLVSRINRSLGTDLPVKVVFDHPTVSDLAQIAADGDTSASAARTPLTGRGEHATSAPLSLAQRRLWFLASTDPESAAYNVPFAVDFHGELSVDALRLALIDLLDRHESLRTLFPEVGGEAVQVPEPDATKIVGNRLPVEHHDDVDRDALVLTTAAQGFDLSTEAPVRFRLLRTGPLSHTLVVVVHHIAADGWSLPTLLGDLMVAYRARIGNSAPDFEPLPVSYIDHTLWQRATVGSPDDPDSAAHRQLDYWREVLRGAPTDSTIPSLTEHAASGAETVADNSGGHIALTIDDDLRGAIADLARREGVSPFMLMHAALAVLMYRMGAGSDVLIGTPVAGRFEPELQRVVGMFVNTLALRSSLDPTSSFVQLLSEIRESDLEALAHVDIPFDDVVAAVNPQRVAGRHPLFQIALSVHDWSETSLGGDLDAGPGLSAQVTEIDNPTVKFDLQFTVTGINPGADSQGRIKMTYASALYDERTAEAIAGRLVRVLRAVTDTPERPIGDTPVTDFVEEATLAPVRGLPAPRPRSLAELFAAAVRDNPDGTALIDAHTSVSYREVDYRSNKLARLLLRRGLGPDSLVAMAIPRSVDSIIATLAITKTGAAFLPVDPTYPAARIEHMLSDSRVRVGITMAEHAQSLPAAVDWFVLDDAAVHGATAALSALPLTRDEIGDGPRHEQLAYIIYTSGSTGRPKGVMVSHRGLAAVHDELKVKMRPESASRVLHFASPSFDASVLEMLMAISGRSALVISPTDVYGGEQLADFLELSAVTHAFITPAALASLDHRRVRGLRTIAVGGESFGRDLVRKWADGRTMYNVYGPTETTIITTSSDPLTPEGPITIGSPNRGVRALVLDTRLHPTPVGVAGELYLIGDQVTRGYFGRPDLTSTRFVANPTGVGGERMYRTGDVVRWTAARTLQYVGRSDDQVQVRGFRIELGEIDAVLAGFDSVRHSTTIVDGDSDRQARLLSYIVAEDGADVDPAALREQLSHKLPRHMVPSAITVLDAIPMTPVGKLDKKALPKPEVSTVAGRPPAAGTETLVASAFAQALDLDTVSAGDGFFDLGGNSLLATKVIATLREQAGVEVPVGWMFSDSTTEELAARIDGERNRTANQPDAAPVVPADDPALAPLLSLRANGNRAPVFAVHPALGVAWSYTSLLPHLDSDRPLYGLQNPALSGGPRLRSVPDLADFYVQQIRSVQPHGPYHLVGWSLGGSIVHEMAVQLREQGEQIDLLMLLDSYVIPGRPGLDLEPSVAELLEEFGFADAREALGHTEDADLSIEQATEIIHSSEGPLAHLSVAALESLYEAYVAATAVARDWTPRHYDGHAVFVTAEVDPPAGGPAIEDWRAHVAGEIDHISAPCRHSQLLDSEHVGPVAAALRAHLDPPVTHHTTDIARPNNHATTDKFATAGERTHHEKSI</sequence>
<dbReference type="Gene3D" id="3.40.50.980">
    <property type="match status" value="6"/>
</dbReference>
<evidence type="ECO:0000256" key="3">
    <source>
        <dbReference type="ARBA" id="ARBA00022450"/>
    </source>
</evidence>
<keyword evidence="8" id="KW-1185">Reference proteome</keyword>
<keyword evidence="3" id="KW-0596">Phosphopantetheine</keyword>
<accession>A0A318RH38</accession>
<dbReference type="InterPro" id="IPR045851">
    <property type="entry name" value="AMP-bd_C_sf"/>
</dbReference>
<dbReference type="Gene3D" id="1.10.1200.10">
    <property type="entry name" value="ACP-like"/>
    <property type="match status" value="3"/>
</dbReference>
<dbReference type="SMART" id="SM00823">
    <property type="entry name" value="PKS_PP"/>
    <property type="match status" value="4"/>
</dbReference>
<dbReference type="Gene3D" id="3.30.559.10">
    <property type="entry name" value="Chloramphenicol acetyltransferase-like domain"/>
    <property type="match status" value="4"/>
</dbReference>
<dbReference type="Gene3D" id="3.40.50.12780">
    <property type="entry name" value="N-terminal domain of ligase-like"/>
    <property type="match status" value="1"/>
</dbReference>
<dbReference type="SMART" id="SM01294">
    <property type="entry name" value="PKS_PP_betabranch"/>
    <property type="match status" value="1"/>
</dbReference>
<dbReference type="InterPro" id="IPR006162">
    <property type="entry name" value="Ppantetheine_attach_site"/>
</dbReference>
<dbReference type="GO" id="GO:0008610">
    <property type="term" value="P:lipid biosynthetic process"/>
    <property type="evidence" value="ECO:0007669"/>
    <property type="project" value="UniProtKB-ARBA"/>
</dbReference>
<evidence type="ECO:0000313" key="7">
    <source>
        <dbReference type="EMBL" id="PYE14213.1"/>
    </source>
</evidence>
<dbReference type="Pfam" id="PF13193">
    <property type="entry name" value="AMP-binding_C"/>
    <property type="match status" value="2"/>
</dbReference>
<dbReference type="GO" id="GO:0005829">
    <property type="term" value="C:cytosol"/>
    <property type="evidence" value="ECO:0007669"/>
    <property type="project" value="TreeGrafter"/>
</dbReference>
<dbReference type="UniPathway" id="UPA00011"/>
<dbReference type="InterPro" id="IPR023213">
    <property type="entry name" value="CAT-like_dom_sf"/>
</dbReference>
<dbReference type="CDD" id="cd19540">
    <property type="entry name" value="LCL_NRPS-like"/>
    <property type="match status" value="3"/>
</dbReference>
<dbReference type="InterPro" id="IPR001031">
    <property type="entry name" value="Thioesterase"/>
</dbReference>
<dbReference type="FunFam" id="3.40.50.12780:FF:000012">
    <property type="entry name" value="Non-ribosomal peptide synthetase"/>
    <property type="match status" value="1"/>
</dbReference>
<feature type="compositionally biased region" description="Low complexity" evidence="5">
    <location>
        <begin position="2073"/>
        <end position="2085"/>
    </location>
</feature>
<protein>
    <submittedName>
        <fullName evidence="7">Amino acid adenylation domain-containing protein</fullName>
    </submittedName>
</protein>
<evidence type="ECO:0000256" key="1">
    <source>
        <dbReference type="ARBA" id="ARBA00001957"/>
    </source>
</evidence>
<dbReference type="InterPro" id="IPR029058">
    <property type="entry name" value="AB_hydrolase_fold"/>
</dbReference>
<dbReference type="Pfam" id="PF00668">
    <property type="entry name" value="Condensation"/>
    <property type="match status" value="4"/>
</dbReference>
<dbReference type="PROSITE" id="PS00012">
    <property type="entry name" value="PHOSPHOPANTETHEINE"/>
    <property type="match status" value="3"/>
</dbReference>
<feature type="domain" description="Carrier" evidence="6">
    <location>
        <begin position="3162"/>
        <end position="3239"/>
    </location>
</feature>
<feature type="region of interest" description="Disordered" evidence="5">
    <location>
        <begin position="2065"/>
        <end position="2089"/>
    </location>
</feature>
<dbReference type="SUPFAM" id="SSF53474">
    <property type="entry name" value="alpha/beta-Hydrolases"/>
    <property type="match status" value="1"/>
</dbReference>
<dbReference type="SUPFAM" id="SSF47336">
    <property type="entry name" value="ACP-like"/>
    <property type="match status" value="4"/>
</dbReference>
<gene>
    <name evidence="7" type="ORF">DFR67_1137</name>
</gene>
<dbReference type="InterPro" id="IPR010071">
    <property type="entry name" value="AA_adenyl_dom"/>
</dbReference>
<dbReference type="FunFam" id="3.40.50.980:FF:000001">
    <property type="entry name" value="Non-ribosomal peptide synthetase"/>
    <property type="match status" value="4"/>
</dbReference>
<dbReference type="Gene3D" id="3.30.559.30">
    <property type="entry name" value="Nonribosomal peptide synthetase, condensation domain"/>
    <property type="match status" value="4"/>
</dbReference>
<comment type="caution">
    <text evidence="7">The sequence shown here is derived from an EMBL/GenBank/DDBJ whole genome shotgun (WGS) entry which is preliminary data.</text>
</comment>
<dbReference type="Pfam" id="PF00975">
    <property type="entry name" value="Thioesterase"/>
    <property type="match status" value="1"/>
</dbReference>
<dbReference type="InterPro" id="IPR025110">
    <property type="entry name" value="AMP-bd_C"/>
</dbReference>
<dbReference type="InterPro" id="IPR042099">
    <property type="entry name" value="ANL_N_sf"/>
</dbReference>
<dbReference type="PANTHER" id="PTHR45527">
    <property type="entry name" value="NONRIBOSOMAL PEPTIDE SYNTHETASE"/>
    <property type="match status" value="1"/>
</dbReference>
<dbReference type="InterPro" id="IPR020806">
    <property type="entry name" value="PKS_PP-bd"/>
</dbReference>
<dbReference type="FunFam" id="3.30.300.30:FF:000010">
    <property type="entry name" value="Enterobactin synthetase component F"/>
    <property type="match status" value="2"/>
</dbReference>
<dbReference type="GO" id="GO:0031177">
    <property type="term" value="F:phosphopantetheine binding"/>
    <property type="evidence" value="ECO:0007669"/>
    <property type="project" value="InterPro"/>
</dbReference>
<feature type="domain" description="Carrier" evidence="6">
    <location>
        <begin position="4232"/>
        <end position="4307"/>
    </location>
</feature>
<evidence type="ECO:0000256" key="4">
    <source>
        <dbReference type="ARBA" id="ARBA00022553"/>
    </source>
</evidence>
<dbReference type="InterPro" id="IPR036736">
    <property type="entry name" value="ACP-like_sf"/>
</dbReference>
<dbReference type="InterPro" id="IPR000873">
    <property type="entry name" value="AMP-dep_synth/lig_dom"/>
</dbReference>
<dbReference type="Gene3D" id="2.30.38.10">
    <property type="entry name" value="Luciferase, Domain 3"/>
    <property type="match status" value="3"/>
</dbReference>
<dbReference type="Pfam" id="PF00550">
    <property type="entry name" value="PP-binding"/>
    <property type="match status" value="4"/>
</dbReference>
<keyword evidence="4" id="KW-0597">Phosphoprotein</keyword>
<dbReference type="InterPro" id="IPR020802">
    <property type="entry name" value="TesA-like"/>
</dbReference>
<dbReference type="CDD" id="cd17646">
    <property type="entry name" value="A_NRPS_AB3403-like"/>
    <property type="match status" value="1"/>
</dbReference>
<dbReference type="GO" id="GO:0043041">
    <property type="term" value="P:amino acid activation for nonribosomal peptide biosynthetic process"/>
    <property type="evidence" value="ECO:0007669"/>
    <property type="project" value="TreeGrafter"/>
</dbReference>
<dbReference type="GO" id="GO:0009239">
    <property type="term" value="P:enterobactin biosynthetic process"/>
    <property type="evidence" value="ECO:0007669"/>
    <property type="project" value="TreeGrafter"/>
</dbReference>
<dbReference type="GO" id="GO:0009366">
    <property type="term" value="C:enterobactin synthetase complex"/>
    <property type="evidence" value="ECO:0007669"/>
    <property type="project" value="TreeGrafter"/>
</dbReference>
<name>A0A318RH38_WILLI</name>
<dbReference type="GO" id="GO:0047527">
    <property type="term" value="F:2,3-dihydroxybenzoate-serine ligase activity"/>
    <property type="evidence" value="ECO:0007669"/>
    <property type="project" value="TreeGrafter"/>
</dbReference>
<dbReference type="Proteomes" id="UP000247591">
    <property type="component" value="Unassembled WGS sequence"/>
</dbReference>
<dbReference type="FunFam" id="1.10.1200.10:FF:000005">
    <property type="entry name" value="Nonribosomal peptide synthetase 1"/>
    <property type="match status" value="1"/>
</dbReference>
<dbReference type="NCBIfam" id="NF003417">
    <property type="entry name" value="PRK04813.1"/>
    <property type="match status" value="4"/>
</dbReference>
<proteinExistence type="inferred from homology"/>
<dbReference type="Pfam" id="PF00501">
    <property type="entry name" value="AMP-binding"/>
    <property type="match status" value="4"/>
</dbReference>
<dbReference type="FunFam" id="2.30.38.10:FF:000001">
    <property type="entry name" value="Non-ribosomal peptide synthetase PvdI"/>
    <property type="match status" value="1"/>
</dbReference>
<dbReference type="Gene3D" id="3.40.50.1820">
    <property type="entry name" value="alpha/beta hydrolase"/>
    <property type="match status" value="1"/>
</dbReference>
<comment type="similarity">
    <text evidence="2">Belongs to the ATP-dependent AMP-binding enzyme family.</text>
</comment>
<feature type="domain" description="Carrier" evidence="6">
    <location>
        <begin position="1018"/>
        <end position="1093"/>
    </location>
</feature>
<dbReference type="NCBIfam" id="TIGR01733">
    <property type="entry name" value="AA-adenyl-dom"/>
    <property type="match status" value="4"/>
</dbReference>
<dbReference type="SUPFAM" id="SSF52777">
    <property type="entry name" value="CoA-dependent acyltransferases"/>
    <property type="match status" value="8"/>
</dbReference>
<evidence type="ECO:0000256" key="2">
    <source>
        <dbReference type="ARBA" id="ARBA00006432"/>
    </source>
</evidence>
<dbReference type="PANTHER" id="PTHR45527:SF1">
    <property type="entry name" value="FATTY ACID SYNTHASE"/>
    <property type="match status" value="1"/>
</dbReference>
<dbReference type="InterPro" id="IPR009081">
    <property type="entry name" value="PP-bd_ACP"/>
</dbReference>
<dbReference type="InterPro" id="IPR001242">
    <property type="entry name" value="Condensation_dom"/>
</dbReference>
<dbReference type="PROSITE" id="PS50075">
    <property type="entry name" value="CARRIER"/>
    <property type="match status" value="4"/>
</dbReference>
<dbReference type="EMBL" id="QJSP01000013">
    <property type="protein sequence ID" value="PYE14213.1"/>
    <property type="molecule type" value="Genomic_DNA"/>
</dbReference>
<evidence type="ECO:0000259" key="6">
    <source>
        <dbReference type="PROSITE" id="PS50075"/>
    </source>
</evidence>
<comment type="cofactor">
    <cofactor evidence="1">
        <name>pantetheine 4'-phosphate</name>
        <dbReference type="ChEBI" id="CHEBI:47942"/>
    </cofactor>
</comment>